<dbReference type="GO" id="GO:0005737">
    <property type="term" value="C:cytoplasm"/>
    <property type="evidence" value="ECO:0007669"/>
    <property type="project" value="TreeGrafter"/>
</dbReference>
<dbReference type="GO" id="GO:0004798">
    <property type="term" value="F:dTMP kinase activity"/>
    <property type="evidence" value="ECO:0007669"/>
    <property type="project" value="TreeGrafter"/>
</dbReference>
<dbReference type="SUPFAM" id="SSF52540">
    <property type="entry name" value="P-loop containing nucleoside triphosphate hydrolases"/>
    <property type="match status" value="1"/>
</dbReference>
<comment type="caution">
    <text evidence="5">The sequence shown here is derived from an EMBL/GenBank/DDBJ whole genome shotgun (WGS) entry which is preliminary data.</text>
</comment>
<dbReference type="PANTHER" id="PTHR10344">
    <property type="entry name" value="THYMIDYLATE KINASE"/>
    <property type="match status" value="1"/>
</dbReference>
<evidence type="ECO:0000256" key="1">
    <source>
        <dbReference type="ARBA" id="ARBA00009776"/>
    </source>
</evidence>
<dbReference type="GO" id="GO:0006235">
    <property type="term" value="P:dTTP biosynthetic process"/>
    <property type="evidence" value="ECO:0007669"/>
    <property type="project" value="TreeGrafter"/>
</dbReference>
<keyword evidence="2" id="KW-0547">Nucleotide-binding</keyword>
<dbReference type="GO" id="GO:0005524">
    <property type="term" value="F:ATP binding"/>
    <property type="evidence" value="ECO:0007669"/>
    <property type="project" value="UniProtKB-KW"/>
</dbReference>
<keyword evidence="3" id="KW-0067">ATP-binding</keyword>
<protein>
    <recommendedName>
        <fullName evidence="4">Thymidylate kinase-like domain-containing protein</fullName>
    </recommendedName>
</protein>
<dbReference type="PANTHER" id="PTHR10344:SF4">
    <property type="entry name" value="UMP-CMP KINASE 2, MITOCHONDRIAL"/>
    <property type="match status" value="1"/>
</dbReference>
<evidence type="ECO:0000256" key="2">
    <source>
        <dbReference type="ARBA" id="ARBA00022741"/>
    </source>
</evidence>
<sequence>MNYRGVIVIGKLIVLCGINNVGKTTQKDLLVKRISSELKLPVEALKYPIYNLKPSGPMLDDYLRNNSKNYSVQRLEAQTLFAFNRYQYQDTLLNKLYDGINIISEDYIGTSIAWGMSYGEPRNKLEYVNSELRQADLTILLDGERFLTSIETNHSHEQDYRLTQVCRANHLRLAYLYKWEIINANQPVSAVHKDIWHCVHYKLLAP</sequence>
<evidence type="ECO:0000259" key="4">
    <source>
        <dbReference type="Pfam" id="PF02223"/>
    </source>
</evidence>
<dbReference type="Gene3D" id="3.40.50.300">
    <property type="entry name" value="P-loop containing nucleotide triphosphate hydrolases"/>
    <property type="match status" value="1"/>
</dbReference>
<dbReference type="GO" id="GO:0006233">
    <property type="term" value="P:dTDP biosynthetic process"/>
    <property type="evidence" value="ECO:0007669"/>
    <property type="project" value="TreeGrafter"/>
</dbReference>
<reference evidence="6" key="1">
    <citation type="submission" date="2017-09" db="EMBL/GenBank/DDBJ databases">
        <title>Depth-based differentiation of microbial function through sediment-hosted aquifers and enrichment of novel symbionts in the deep terrestrial subsurface.</title>
        <authorList>
            <person name="Probst A.J."/>
            <person name="Ladd B."/>
            <person name="Jarett J.K."/>
            <person name="Geller-Mcgrath D.E."/>
            <person name="Sieber C.M.K."/>
            <person name="Emerson J.B."/>
            <person name="Anantharaman K."/>
            <person name="Thomas B.C."/>
            <person name="Malmstrom R."/>
            <person name="Stieglmeier M."/>
            <person name="Klingl A."/>
            <person name="Woyke T."/>
            <person name="Ryan C.M."/>
            <person name="Banfield J.F."/>
        </authorList>
    </citation>
    <scope>NUCLEOTIDE SEQUENCE [LARGE SCALE GENOMIC DNA]</scope>
</reference>
<dbReference type="GO" id="GO:0006227">
    <property type="term" value="P:dUDP biosynthetic process"/>
    <property type="evidence" value="ECO:0007669"/>
    <property type="project" value="TreeGrafter"/>
</dbReference>
<dbReference type="EMBL" id="PFAM01000023">
    <property type="protein sequence ID" value="PIT95792.1"/>
    <property type="molecule type" value="Genomic_DNA"/>
</dbReference>
<proteinExistence type="inferred from homology"/>
<dbReference type="Proteomes" id="UP000228533">
    <property type="component" value="Unassembled WGS sequence"/>
</dbReference>
<evidence type="ECO:0000313" key="6">
    <source>
        <dbReference type="Proteomes" id="UP000228533"/>
    </source>
</evidence>
<dbReference type="InterPro" id="IPR027417">
    <property type="entry name" value="P-loop_NTPase"/>
</dbReference>
<gene>
    <name evidence="5" type="ORF">COT94_04375</name>
</gene>
<feature type="domain" description="Thymidylate kinase-like" evidence="4">
    <location>
        <begin position="17"/>
        <end position="195"/>
    </location>
</feature>
<organism evidence="5 6">
    <name type="scientific">Candidatus Falkowbacteria bacterium CG10_big_fil_rev_8_21_14_0_10_37_14</name>
    <dbReference type="NCBI Taxonomy" id="1974561"/>
    <lineage>
        <taxon>Bacteria</taxon>
        <taxon>Candidatus Falkowiibacteriota</taxon>
    </lineage>
</organism>
<dbReference type="AlphaFoldDB" id="A0A2M6WSP3"/>
<comment type="similarity">
    <text evidence="1">Belongs to the thymidylate kinase family.</text>
</comment>
<dbReference type="Pfam" id="PF02223">
    <property type="entry name" value="Thymidylate_kin"/>
    <property type="match status" value="1"/>
</dbReference>
<name>A0A2M6WSP3_9BACT</name>
<accession>A0A2M6WSP3</accession>
<evidence type="ECO:0000313" key="5">
    <source>
        <dbReference type="EMBL" id="PIT95792.1"/>
    </source>
</evidence>
<dbReference type="InterPro" id="IPR039430">
    <property type="entry name" value="Thymidylate_kin-like_dom"/>
</dbReference>
<evidence type="ECO:0000256" key="3">
    <source>
        <dbReference type="ARBA" id="ARBA00022840"/>
    </source>
</evidence>